<comment type="caution">
    <text evidence="4">The sequence shown here is derived from an EMBL/GenBank/DDBJ whole genome shotgun (WGS) entry which is preliminary data.</text>
</comment>
<dbReference type="AlphaFoldDB" id="A0A9Q0ANY3"/>
<dbReference type="InterPro" id="IPR020843">
    <property type="entry name" value="ER"/>
</dbReference>
<gene>
    <name evidence="4" type="ORF">JX265_006497</name>
</gene>
<keyword evidence="5" id="KW-1185">Reference proteome</keyword>
<protein>
    <recommendedName>
        <fullName evidence="3">Enoyl reductase (ER) domain-containing protein</fullName>
    </recommendedName>
</protein>
<dbReference type="Proteomes" id="UP000829685">
    <property type="component" value="Unassembled WGS sequence"/>
</dbReference>
<evidence type="ECO:0000313" key="4">
    <source>
        <dbReference type="EMBL" id="KAI1869407.1"/>
    </source>
</evidence>
<evidence type="ECO:0000256" key="2">
    <source>
        <dbReference type="ARBA" id="ARBA00023002"/>
    </source>
</evidence>
<evidence type="ECO:0000259" key="3">
    <source>
        <dbReference type="SMART" id="SM00829"/>
    </source>
</evidence>
<dbReference type="InterPro" id="IPR011032">
    <property type="entry name" value="GroES-like_sf"/>
</dbReference>
<dbReference type="SUPFAM" id="SSF51735">
    <property type="entry name" value="NAD(P)-binding Rossmann-fold domains"/>
    <property type="match status" value="1"/>
</dbReference>
<comment type="similarity">
    <text evidence="1">Belongs to the zinc-containing alcohol dehydrogenase family.</text>
</comment>
<reference evidence="4" key="1">
    <citation type="submission" date="2021-03" db="EMBL/GenBank/DDBJ databases">
        <title>Revisited historic fungal species revealed as producer of novel bioactive compounds through whole genome sequencing and comparative genomics.</title>
        <authorList>
            <person name="Vignolle G.A."/>
            <person name="Hochenegger N."/>
            <person name="Mach R.L."/>
            <person name="Mach-Aigner A.R."/>
            <person name="Javad Rahimi M."/>
            <person name="Salim K.A."/>
            <person name="Chan C.M."/>
            <person name="Lim L.B.L."/>
            <person name="Cai F."/>
            <person name="Druzhinina I.S."/>
            <person name="U'Ren J.M."/>
            <person name="Derntl C."/>
        </authorList>
    </citation>
    <scope>NUCLEOTIDE SEQUENCE</scope>
    <source>
        <strain evidence="4">TUCIM 5799</strain>
    </source>
</reference>
<dbReference type="PANTHER" id="PTHR45348:SF2">
    <property type="entry name" value="ZINC-TYPE ALCOHOL DEHYDROGENASE-LIKE PROTEIN C2E1P3.01"/>
    <property type="match status" value="1"/>
</dbReference>
<evidence type="ECO:0000313" key="5">
    <source>
        <dbReference type="Proteomes" id="UP000829685"/>
    </source>
</evidence>
<name>A0A9Q0ANY3_9PEZI</name>
<dbReference type="Gene3D" id="3.40.50.720">
    <property type="entry name" value="NAD(P)-binding Rossmann-like Domain"/>
    <property type="match status" value="1"/>
</dbReference>
<dbReference type="Gene3D" id="3.90.180.10">
    <property type="entry name" value="Medium-chain alcohol dehydrogenases, catalytic domain"/>
    <property type="match status" value="1"/>
</dbReference>
<sequence length="335" mass="35847">MDINNAAWVDGPGENVRVGVHKLRQPGPGEVLIRNHAIAVNPFDCLQHLTGNFVDYWPFIFGYDLAGEVLLVGDGVSGFVSGQRVLGQALKQSLENTAFQEHTIVHADLVCPIPESMKYEEACVIPLALSTAAAGLYQEGYLALPLPRVEVERLDKTLLVWGGSSSVGSAVIQLAVASGFDVVTTASTRNFDHCRKLGAKVVFDYSSSSVINDLIRTLKSERKVIGAFSAVSLPSNIISTVAQVLSEVGGGFVATTKPPPEDLPINVSAKMVFAADYAGREGKKLFQDFLPTALRTGRYQALPRPHVVGHGLRSVQVGVEVLSKGVSAEKVVITI</sequence>
<accession>A0A9Q0ANY3</accession>
<dbReference type="InterPro" id="IPR036291">
    <property type="entry name" value="NAD(P)-bd_dom_sf"/>
</dbReference>
<feature type="domain" description="Enoyl reductase (ER)" evidence="3">
    <location>
        <begin position="11"/>
        <end position="333"/>
    </location>
</feature>
<dbReference type="PANTHER" id="PTHR45348">
    <property type="entry name" value="HYPOTHETICAL OXIDOREDUCTASE (EUROFUNG)"/>
    <property type="match status" value="1"/>
</dbReference>
<dbReference type="SUPFAM" id="SSF50129">
    <property type="entry name" value="GroES-like"/>
    <property type="match status" value="1"/>
</dbReference>
<dbReference type="Pfam" id="PF08240">
    <property type="entry name" value="ADH_N"/>
    <property type="match status" value="1"/>
</dbReference>
<dbReference type="InterPro" id="IPR047122">
    <property type="entry name" value="Trans-enoyl_RdTase-like"/>
</dbReference>
<keyword evidence="2" id="KW-0560">Oxidoreductase</keyword>
<dbReference type="InterPro" id="IPR013149">
    <property type="entry name" value="ADH-like_C"/>
</dbReference>
<dbReference type="InterPro" id="IPR013154">
    <property type="entry name" value="ADH-like_N"/>
</dbReference>
<proteinExistence type="inferred from homology"/>
<dbReference type="Pfam" id="PF00107">
    <property type="entry name" value="ADH_zinc_N"/>
    <property type="match status" value="1"/>
</dbReference>
<organism evidence="4 5">
    <name type="scientific">Neoarthrinium moseri</name>
    <dbReference type="NCBI Taxonomy" id="1658444"/>
    <lineage>
        <taxon>Eukaryota</taxon>
        <taxon>Fungi</taxon>
        <taxon>Dikarya</taxon>
        <taxon>Ascomycota</taxon>
        <taxon>Pezizomycotina</taxon>
        <taxon>Sordariomycetes</taxon>
        <taxon>Xylariomycetidae</taxon>
        <taxon>Amphisphaeriales</taxon>
        <taxon>Apiosporaceae</taxon>
        <taxon>Neoarthrinium</taxon>
    </lineage>
</organism>
<dbReference type="CDD" id="cd08249">
    <property type="entry name" value="enoyl_reductase_like"/>
    <property type="match status" value="1"/>
</dbReference>
<dbReference type="EMBL" id="JAFIMR010000015">
    <property type="protein sequence ID" value="KAI1869407.1"/>
    <property type="molecule type" value="Genomic_DNA"/>
</dbReference>
<dbReference type="SMART" id="SM00829">
    <property type="entry name" value="PKS_ER"/>
    <property type="match status" value="1"/>
</dbReference>
<dbReference type="GO" id="GO:0016651">
    <property type="term" value="F:oxidoreductase activity, acting on NAD(P)H"/>
    <property type="evidence" value="ECO:0007669"/>
    <property type="project" value="InterPro"/>
</dbReference>
<evidence type="ECO:0000256" key="1">
    <source>
        <dbReference type="ARBA" id="ARBA00008072"/>
    </source>
</evidence>